<name>A0A418XIC7_9PSED</name>
<dbReference type="Pfam" id="PF00589">
    <property type="entry name" value="Phage_integrase"/>
    <property type="match status" value="1"/>
</dbReference>
<dbReference type="RefSeq" id="WP_119952532.1">
    <property type="nucleotide sequence ID" value="NZ_QYUR01000002.1"/>
</dbReference>
<comment type="similarity">
    <text evidence="1">Belongs to the 'phage' integrase family.</text>
</comment>
<accession>A0A418XIC7</accession>
<gene>
    <name evidence="6" type="ORF">D3879_02395</name>
</gene>
<dbReference type="GO" id="GO:0003677">
    <property type="term" value="F:DNA binding"/>
    <property type="evidence" value="ECO:0007669"/>
    <property type="project" value="UniProtKB-KW"/>
</dbReference>
<feature type="domain" description="Tyr recombinase" evidence="5">
    <location>
        <begin position="197"/>
        <end position="415"/>
    </location>
</feature>
<keyword evidence="7" id="KW-1185">Reference proteome</keyword>
<evidence type="ECO:0000313" key="7">
    <source>
        <dbReference type="Proteomes" id="UP000284021"/>
    </source>
</evidence>
<organism evidence="6 7">
    <name type="scientific">Pseudomonas cavernicola</name>
    <dbReference type="NCBI Taxonomy" id="2320866"/>
    <lineage>
        <taxon>Bacteria</taxon>
        <taxon>Pseudomonadati</taxon>
        <taxon>Pseudomonadota</taxon>
        <taxon>Gammaproteobacteria</taxon>
        <taxon>Pseudomonadales</taxon>
        <taxon>Pseudomonadaceae</taxon>
        <taxon>Pseudomonas</taxon>
    </lineage>
</organism>
<evidence type="ECO:0000256" key="3">
    <source>
        <dbReference type="ARBA" id="ARBA00023125"/>
    </source>
</evidence>
<dbReference type="EMBL" id="QYUR01000002">
    <property type="protein sequence ID" value="RJG12191.1"/>
    <property type="molecule type" value="Genomic_DNA"/>
</dbReference>
<comment type="caution">
    <text evidence="6">The sequence shown here is derived from an EMBL/GenBank/DDBJ whole genome shotgun (WGS) entry which is preliminary data.</text>
</comment>
<dbReference type="InterPro" id="IPR050090">
    <property type="entry name" value="Tyrosine_recombinase_XerCD"/>
</dbReference>
<proteinExistence type="inferred from homology"/>
<evidence type="ECO:0000259" key="5">
    <source>
        <dbReference type="PROSITE" id="PS51898"/>
    </source>
</evidence>
<protein>
    <submittedName>
        <fullName evidence="6">Site-specific integrase</fullName>
    </submittedName>
</protein>
<dbReference type="OrthoDB" id="6819422at2"/>
<dbReference type="InterPro" id="IPR013762">
    <property type="entry name" value="Integrase-like_cat_sf"/>
</dbReference>
<dbReference type="AlphaFoldDB" id="A0A418XIC7"/>
<evidence type="ECO:0000256" key="1">
    <source>
        <dbReference type="ARBA" id="ARBA00008857"/>
    </source>
</evidence>
<dbReference type="InterPro" id="IPR002104">
    <property type="entry name" value="Integrase_catalytic"/>
</dbReference>
<sequence length="432" mass="49007">MAAPYVVRVLVLSSGERLPVLLGVAEGLPLHEPMLYTMVRLRTANASTSTIEFSLRAILVLQLFLEHRSINLEQRFLHGRALSEAEIDALARACRWPMNVLYEQFTVGEKPLHAQRIHSLERFRARLSKAPFSEVVPDMAANRLRCIRQYLDWLIQAKLGSLEPQGHLYRALESQLQFLKGALKSREPVGRGRNAIGRREGAAPEDIDKLLSLIKPKALGNPWRNTHVQVRNALMVHWLLHLGVRRGELLNVKVADIDFRLETVTIVRRADDPQDPRANQPRVKTLDRVLPLSSSLAAATYDYVIHWRSKPPGAHAHEFLFVAEYTGHPLSLVALNKTFQVLRNKCILLPSSLTPHVLRHTFNDRLSEIMDEKGISEEREKQIRCQLNGWKETSGTAATYTRRHIRKKAAEASLSMQERMLSTGGGWEDAEP</sequence>
<dbReference type="CDD" id="cd00397">
    <property type="entry name" value="DNA_BRE_C"/>
    <property type="match status" value="1"/>
</dbReference>
<dbReference type="PANTHER" id="PTHR30349">
    <property type="entry name" value="PHAGE INTEGRASE-RELATED"/>
    <property type="match status" value="1"/>
</dbReference>
<evidence type="ECO:0000256" key="2">
    <source>
        <dbReference type="ARBA" id="ARBA00022908"/>
    </source>
</evidence>
<keyword evidence="2" id="KW-0229">DNA integration</keyword>
<evidence type="ECO:0000313" key="6">
    <source>
        <dbReference type="EMBL" id="RJG12191.1"/>
    </source>
</evidence>
<keyword evidence="3" id="KW-0238">DNA-binding</keyword>
<dbReference type="Gene3D" id="1.10.443.10">
    <property type="entry name" value="Intergrase catalytic core"/>
    <property type="match status" value="1"/>
</dbReference>
<dbReference type="PROSITE" id="PS51898">
    <property type="entry name" value="TYR_RECOMBINASE"/>
    <property type="match status" value="1"/>
</dbReference>
<dbReference type="PANTHER" id="PTHR30349:SF41">
    <property type="entry name" value="INTEGRASE_RECOMBINASE PROTEIN MJ0367-RELATED"/>
    <property type="match status" value="1"/>
</dbReference>
<dbReference type="GO" id="GO:0015074">
    <property type="term" value="P:DNA integration"/>
    <property type="evidence" value="ECO:0007669"/>
    <property type="project" value="UniProtKB-KW"/>
</dbReference>
<evidence type="ECO:0000256" key="4">
    <source>
        <dbReference type="ARBA" id="ARBA00023172"/>
    </source>
</evidence>
<dbReference type="GO" id="GO:0006310">
    <property type="term" value="P:DNA recombination"/>
    <property type="evidence" value="ECO:0007669"/>
    <property type="project" value="UniProtKB-KW"/>
</dbReference>
<dbReference type="Proteomes" id="UP000284021">
    <property type="component" value="Unassembled WGS sequence"/>
</dbReference>
<keyword evidence="4" id="KW-0233">DNA recombination</keyword>
<dbReference type="SUPFAM" id="SSF56349">
    <property type="entry name" value="DNA breaking-rejoining enzymes"/>
    <property type="match status" value="1"/>
</dbReference>
<dbReference type="InterPro" id="IPR011010">
    <property type="entry name" value="DNA_brk_join_enz"/>
</dbReference>
<reference evidence="6 7" key="1">
    <citation type="submission" date="2018-09" db="EMBL/GenBank/DDBJ databases">
        <authorList>
            <person name="Zhu H."/>
        </authorList>
    </citation>
    <scope>NUCLEOTIDE SEQUENCE [LARGE SCALE GENOMIC DNA]</scope>
    <source>
        <strain evidence="6 7">K1S02-6</strain>
    </source>
</reference>